<evidence type="ECO:0000256" key="1">
    <source>
        <dbReference type="SAM" id="MobiDB-lite"/>
    </source>
</evidence>
<keyword evidence="2" id="KW-0472">Membrane</keyword>
<sequence>MEHPSSLRASTETRSTARPPSSNQKAEPYEYKSITVIPSPLMTASLNSRHSASSAQESTYLSQARWLRRSRLALTLLIIGTGVATVACTGHVQKRYNSTHLGSEYHLTLWPINIDLRPNLAIMNSAAITVASSIGYLVFSVLPSPHSRNVLYNIFFATASLVGLILCIFALAFNLTLSNPSTKHQRDSLQSWTCKFAHGAQQFDTDASQLQIPVYLNDGMTIPAGFKRLCSESEASVGLIAALLVLEVVGCAVAGVGMMLERRMADARRNRYSDSEKK</sequence>
<keyword evidence="4" id="KW-1185">Reference proteome</keyword>
<protein>
    <submittedName>
        <fullName evidence="3">Uncharacterized protein</fullName>
    </submittedName>
</protein>
<feature type="transmembrane region" description="Helical" evidence="2">
    <location>
        <begin position="72"/>
        <end position="92"/>
    </location>
</feature>
<evidence type="ECO:0000256" key="2">
    <source>
        <dbReference type="SAM" id="Phobius"/>
    </source>
</evidence>
<feature type="transmembrane region" description="Helical" evidence="2">
    <location>
        <begin position="237"/>
        <end position="260"/>
    </location>
</feature>
<dbReference type="RefSeq" id="XP_013259429.1">
    <property type="nucleotide sequence ID" value="XM_013403975.1"/>
</dbReference>
<keyword evidence="2" id="KW-1133">Transmembrane helix</keyword>
<gene>
    <name evidence="3" type="ORF">A1O9_07029</name>
</gene>
<feature type="transmembrane region" description="Helical" evidence="2">
    <location>
        <begin position="120"/>
        <end position="139"/>
    </location>
</feature>
<dbReference type="GeneID" id="25281943"/>
<evidence type="ECO:0000313" key="3">
    <source>
        <dbReference type="EMBL" id="KEF56839.1"/>
    </source>
</evidence>
<dbReference type="OrthoDB" id="3890746at2759"/>
<dbReference type="AlphaFoldDB" id="A0A072P9R3"/>
<comment type="caution">
    <text evidence="3">The sequence shown here is derived from an EMBL/GenBank/DDBJ whole genome shotgun (WGS) entry which is preliminary data.</text>
</comment>
<feature type="transmembrane region" description="Helical" evidence="2">
    <location>
        <begin position="151"/>
        <end position="173"/>
    </location>
</feature>
<dbReference type="Proteomes" id="UP000027920">
    <property type="component" value="Unassembled WGS sequence"/>
</dbReference>
<accession>A0A072P9R3</accession>
<proteinExistence type="predicted"/>
<keyword evidence="2" id="KW-0812">Transmembrane</keyword>
<feature type="compositionally biased region" description="Polar residues" evidence="1">
    <location>
        <begin position="7"/>
        <end position="25"/>
    </location>
</feature>
<organism evidence="3 4">
    <name type="scientific">Exophiala aquamarina CBS 119918</name>
    <dbReference type="NCBI Taxonomy" id="1182545"/>
    <lineage>
        <taxon>Eukaryota</taxon>
        <taxon>Fungi</taxon>
        <taxon>Dikarya</taxon>
        <taxon>Ascomycota</taxon>
        <taxon>Pezizomycotina</taxon>
        <taxon>Eurotiomycetes</taxon>
        <taxon>Chaetothyriomycetidae</taxon>
        <taxon>Chaetothyriales</taxon>
        <taxon>Herpotrichiellaceae</taxon>
        <taxon>Exophiala</taxon>
    </lineage>
</organism>
<name>A0A072P9R3_9EURO</name>
<evidence type="ECO:0000313" key="4">
    <source>
        <dbReference type="Proteomes" id="UP000027920"/>
    </source>
</evidence>
<reference evidence="3 4" key="1">
    <citation type="submission" date="2013-03" db="EMBL/GenBank/DDBJ databases">
        <title>The Genome Sequence of Exophiala aquamarina CBS 119918.</title>
        <authorList>
            <consortium name="The Broad Institute Genomics Platform"/>
            <person name="Cuomo C."/>
            <person name="de Hoog S."/>
            <person name="Gorbushina A."/>
            <person name="Walker B."/>
            <person name="Young S.K."/>
            <person name="Zeng Q."/>
            <person name="Gargeya S."/>
            <person name="Fitzgerald M."/>
            <person name="Haas B."/>
            <person name="Abouelleil A."/>
            <person name="Allen A.W."/>
            <person name="Alvarado L."/>
            <person name="Arachchi H.M."/>
            <person name="Berlin A.M."/>
            <person name="Chapman S.B."/>
            <person name="Gainer-Dewar J."/>
            <person name="Goldberg J."/>
            <person name="Griggs A."/>
            <person name="Gujja S."/>
            <person name="Hansen M."/>
            <person name="Howarth C."/>
            <person name="Imamovic A."/>
            <person name="Ireland A."/>
            <person name="Larimer J."/>
            <person name="McCowan C."/>
            <person name="Murphy C."/>
            <person name="Pearson M."/>
            <person name="Poon T.W."/>
            <person name="Priest M."/>
            <person name="Roberts A."/>
            <person name="Saif S."/>
            <person name="Shea T."/>
            <person name="Sisk P."/>
            <person name="Sykes S."/>
            <person name="Wortman J."/>
            <person name="Nusbaum C."/>
            <person name="Birren B."/>
        </authorList>
    </citation>
    <scope>NUCLEOTIDE SEQUENCE [LARGE SCALE GENOMIC DNA]</scope>
    <source>
        <strain evidence="3 4">CBS 119918</strain>
    </source>
</reference>
<dbReference type="HOGENOM" id="CLU_082161_0_0_1"/>
<dbReference type="EMBL" id="AMGV01000005">
    <property type="protein sequence ID" value="KEF56839.1"/>
    <property type="molecule type" value="Genomic_DNA"/>
</dbReference>
<feature type="region of interest" description="Disordered" evidence="1">
    <location>
        <begin position="1"/>
        <end position="29"/>
    </location>
</feature>
<dbReference type="VEuPathDB" id="FungiDB:A1O9_07029"/>